<dbReference type="PANTHER" id="PTHR35043:SF7">
    <property type="entry name" value="TRANSCRIPTION FACTOR DOMAIN-CONTAINING PROTEIN"/>
    <property type="match status" value="1"/>
</dbReference>
<protein>
    <recommendedName>
        <fullName evidence="5">Transmembrane protein</fullName>
    </recommendedName>
</protein>
<dbReference type="InParanoid" id="A0A0C2XB67"/>
<dbReference type="OrthoDB" id="9451547at2759"/>
<evidence type="ECO:0000256" key="1">
    <source>
        <dbReference type="SAM" id="MobiDB-lite"/>
    </source>
</evidence>
<feature type="transmembrane region" description="Helical" evidence="2">
    <location>
        <begin position="325"/>
        <end position="348"/>
    </location>
</feature>
<dbReference type="AlphaFoldDB" id="A0A0C2XB67"/>
<feature type="compositionally biased region" description="Basic and acidic residues" evidence="1">
    <location>
        <begin position="244"/>
        <end position="254"/>
    </location>
</feature>
<name>A0A0C2XB67_AMAMK</name>
<keyword evidence="2" id="KW-0472">Membrane</keyword>
<dbReference type="EMBL" id="KN818235">
    <property type="protein sequence ID" value="KIL66571.1"/>
    <property type="molecule type" value="Genomic_DNA"/>
</dbReference>
<keyword evidence="4" id="KW-1185">Reference proteome</keyword>
<dbReference type="PANTHER" id="PTHR35043">
    <property type="entry name" value="TRANSCRIPTION FACTOR DOMAIN-CONTAINING PROTEIN"/>
    <property type="match status" value="1"/>
</dbReference>
<keyword evidence="2" id="KW-1133">Transmembrane helix</keyword>
<sequence>MIIQRVVSAAAALSTATSSSATCDDINNCRTVSSIVYNCFSTMLLCTWVALHLNVPLDPWEADWKMLVTRISWMLLALVAPEVVLFRAFRQWVGGCGQMELKLKADPTCDWTETHAMLARMGGLQLVSKDGSKHLKYNLSNVPSDVDMPRKEEVQDRGKSDNIAKTIAIIQTLWFAIQAAHRVSQGLVVTELELTTLGHVLLNVFTYWCWWNKPLGVRFPIDVYPKSFENQPEKPSSAGGDENNDQHDDPESHKKVMQPRLAMRVKIGAYLYRHGADGVADMAWDRVPFLVLVCFFVGFSILGSMFGAVHCLAWNSTFPSEIEHIMWRVSALIVTAIPILTIVVSAVVDHVEGVLQAFLGYGLLLVMPFFYGVARICLFVLALMALRDLPYTAYEMPSWTSFIPHIG</sequence>
<proteinExistence type="predicted"/>
<evidence type="ECO:0000313" key="4">
    <source>
        <dbReference type="Proteomes" id="UP000054549"/>
    </source>
</evidence>
<dbReference type="STRING" id="946122.A0A0C2XB67"/>
<evidence type="ECO:0000256" key="2">
    <source>
        <dbReference type="SAM" id="Phobius"/>
    </source>
</evidence>
<dbReference type="HOGENOM" id="CLU_022883_6_1_1"/>
<feature type="transmembrane region" description="Helical" evidence="2">
    <location>
        <begin position="289"/>
        <end position="313"/>
    </location>
</feature>
<evidence type="ECO:0008006" key="5">
    <source>
        <dbReference type="Google" id="ProtNLM"/>
    </source>
</evidence>
<feature type="transmembrane region" description="Helical" evidence="2">
    <location>
        <begin position="35"/>
        <end position="55"/>
    </location>
</feature>
<feature type="transmembrane region" description="Helical" evidence="2">
    <location>
        <begin position="360"/>
        <end position="386"/>
    </location>
</feature>
<reference evidence="3 4" key="1">
    <citation type="submission" date="2014-04" db="EMBL/GenBank/DDBJ databases">
        <title>Evolutionary Origins and Diversification of the Mycorrhizal Mutualists.</title>
        <authorList>
            <consortium name="DOE Joint Genome Institute"/>
            <consortium name="Mycorrhizal Genomics Consortium"/>
            <person name="Kohler A."/>
            <person name="Kuo A."/>
            <person name="Nagy L.G."/>
            <person name="Floudas D."/>
            <person name="Copeland A."/>
            <person name="Barry K.W."/>
            <person name="Cichocki N."/>
            <person name="Veneault-Fourrey C."/>
            <person name="LaButti K."/>
            <person name="Lindquist E.A."/>
            <person name="Lipzen A."/>
            <person name="Lundell T."/>
            <person name="Morin E."/>
            <person name="Murat C."/>
            <person name="Riley R."/>
            <person name="Ohm R."/>
            <person name="Sun H."/>
            <person name="Tunlid A."/>
            <person name="Henrissat B."/>
            <person name="Grigoriev I.V."/>
            <person name="Hibbett D.S."/>
            <person name="Martin F."/>
        </authorList>
    </citation>
    <scope>NUCLEOTIDE SEQUENCE [LARGE SCALE GENOMIC DNA]</scope>
    <source>
        <strain evidence="3 4">Koide BX008</strain>
    </source>
</reference>
<feature type="transmembrane region" description="Helical" evidence="2">
    <location>
        <begin position="67"/>
        <end position="89"/>
    </location>
</feature>
<keyword evidence="2" id="KW-0812">Transmembrane</keyword>
<dbReference type="Proteomes" id="UP000054549">
    <property type="component" value="Unassembled WGS sequence"/>
</dbReference>
<accession>A0A0C2XB67</accession>
<gene>
    <name evidence="3" type="ORF">M378DRAFT_103199</name>
</gene>
<organism evidence="3 4">
    <name type="scientific">Amanita muscaria (strain Koide BX008)</name>
    <dbReference type="NCBI Taxonomy" id="946122"/>
    <lineage>
        <taxon>Eukaryota</taxon>
        <taxon>Fungi</taxon>
        <taxon>Dikarya</taxon>
        <taxon>Basidiomycota</taxon>
        <taxon>Agaricomycotina</taxon>
        <taxon>Agaricomycetes</taxon>
        <taxon>Agaricomycetidae</taxon>
        <taxon>Agaricales</taxon>
        <taxon>Pluteineae</taxon>
        <taxon>Amanitaceae</taxon>
        <taxon>Amanita</taxon>
    </lineage>
</organism>
<evidence type="ECO:0000313" key="3">
    <source>
        <dbReference type="EMBL" id="KIL66571.1"/>
    </source>
</evidence>
<feature type="region of interest" description="Disordered" evidence="1">
    <location>
        <begin position="230"/>
        <end position="255"/>
    </location>
</feature>